<sequence length="312" mass="35256">MTEIKKLHITDIEPVKNQMLKMGFPADKFEKEAGFACIIFNDPKNGYLRKGTKESLLKSVISVAQTGLTLNPIAKEAFLIPRYNNVSKSIQIGLEPSYVGLVKLLTDTGSVTSINTQLVYAEDEFQINLAADDPVRHIPALKNRENLIGVYSIAKLATGEKQVEWMEISEVHKIRDTSESYKSWKKDSGKSTIWNTYYGEMVRKTVLKRIYKYLPRTDRMQYADKAVQLSNADWEPSSGQVMFADALIKSSTLPEFKKDELEKELQTANSSNLELMIAYLEESQPEKIESGGNYNQGDIGKKLDLIDNDPNK</sequence>
<name>A0A0F9KUL7_9ZZZZ</name>
<comment type="caution">
    <text evidence="2">The sequence shown here is derived from an EMBL/GenBank/DDBJ whole genome shotgun (WGS) entry which is preliminary data.</text>
</comment>
<dbReference type="InterPro" id="IPR018330">
    <property type="entry name" value="RecT_fam"/>
</dbReference>
<reference evidence="2" key="1">
    <citation type="journal article" date="2015" name="Nature">
        <title>Complex archaea that bridge the gap between prokaryotes and eukaryotes.</title>
        <authorList>
            <person name="Spang A."/>
            <person name="Saw J.H."/>
            <person name="Jorgensen S.L."/>
            <person name="Zaremba-Niedzwiedzka K."/>
            <person name="Martijn J."/>
            <person name="Lind A.E."/>
            <person name="van Eijk R."/>
            <person name="Schleper C."/>
            <person name="Guy L."/>
            <person name="Ettema T.J."/>
        </authorList>
    </citation>
    <scope>NUCLEOTIDE SEQUENCE</scope>
</reference>
<dbReference type="AlphaFoldDB" id="A0A0F9KUL7"/>
<organism evidence="2">
    <name type="scientific">marine sediment metagenome</name>
    <dbReference type="NCBI Taxonomy" id="412755"/>
    <lineage>
        <taxon>unclassified sequences</taxon>
        <taxon>metagenomes</taxon>
        <taxon>ecological metagenomes</taxon>
    </lineage>
</organism>
<dbReference type="Pfam" id="PF03837">
    <property type="entry name" value="RecT"/>
    <property type="match status" value="1"/>
</dbReference>
<dbReference type="EMBL" id="LAZR01008481">
    <property type="protein sequence ID" value="KKM78501.1"/>
    <property type="molecule type" value="Genomic_DNA"/>
</dbReference>
<dbReference type="NCBIfam" id="TIGR00616">
    <property type="entry name" value="rect"/>
    <property type="match status" value="1"/>
</dbReference>
<dbReference type="GO" id="GO:0003677">
    <property type="term" value="F:DNA binding"/>
    <property type="evidence" value="ECO:0007669"/>
    <property type="project" value="InterPro"/>
</dbReference>
<evidence type="ECO:0000313" key="2">
    <source>
        <dbReference type="EMBL" id="KKM78501.1"/>
    </source>
</evidence>
<protein>
    <submittedName>
        <fullName evidence="2">Uncharacterized protein</fullName>
    </submittedName>
</protein>
<proteinExistence type="predicted"/>
<evidence type="ECO:0000256" key="1">
    <source>
        <dbReference type="SAM" id="MobiDB-lite"/>
    </source>
</evidence>
<dbReference type="InterPro" id="IPR004590">
    <property type="entry name" value="ssDNA_annealing_RecT"/>
</dbReference>
<accession>A0A0F9KUL7</accession>
<feature type="compositionally biased region" description="Basic and acidic residues" evidence="1">
    <location>
        <begin position="299"/>
        <end position="312"/>
    </location>
</feature>
<gene>
    <name evidence="2" type="ORF">LCGC14_1359290</name>
</gene>
<dbReference type="GO" id="GO:0006259">
    <property type="term" value="P:DNA metabolic process"/>
    <property type="evidence" value="ECO:0007669"/>
    <property type="project" value="InterPro"/>
</dbReference>
<feature type="region of interest" description="Disordered" evidence="1">
    <location>
        <begin position="287"/>
        <end position="312"/>
    </location>
</feature>